<dbReference type="EMBL" id="PUIB01000012">
    <property type="protein sequence ID" value="PQO36654.1"/>
    <property type="molecule type" value="Genomic_DNA"/>
</dbReference>
<keyword evidence="1" id="KW-0812">Transmembrane</keyword>
<name>A0A2S8FXT3_9BACT</name>
<feature type="transmembrane region" description="Helical" evidence="1">
    <location>
        <begin position="23"/>
        <end position="50"/>
    </location>
</feature>
<evidence type="ECO:0000313" key="2">
    <source>
        <dbReference type="EMBL" id="PQO36654.1"/>
    </source>
</evidence>
<feature type="transmembrane region" description="Helical" evidence="1">
    <location>
        <begin position="62"/>
        <end position="81"/>
    </location>
</feature>
<sequence>MGQEPSIIDFQEKFKREVVLGRFGVVNLFAISMALAWFGGTMLGFAAIGVALLKFEIPARKFGWACLLAGAYSMGGMTLANKLQTPIPFQPNLIVYLLATAPLWLGLFTLLACHAYHGQQPSEDGKFPLIFLFYVIALAAMFFGLCVLMDQLTISETSSNIFCDSIPFR</sequence>
<keyword evidence="1" id="KW-0472">Membrane</keyword>
<reference evidence="2 3" key="1">
    <citation type="submission" date="2018-02" db="EMBL/GenBank/DDBJ databases">
        <title>Comparative genomes isolates from brazilian mangrove.</title>
        <authorList>
            <person name="Araujo J.E."/>
            <person name="Taketani R.G."/>
            <person name="Silva M.C.P."/>
            <person name="Loureco M.V."/>
            <person name="Andreote F.D."/>
        </authorList>
    </citation>
    <scope>NUCLEOTIDE SEQUENCE [LARGE SCALE GENOMIC DNA]</scope>
    <source>
        <strain evidence="2 3">NAP PRIS-MGV</strain>
    </source>
</reference>
<evidence type="ECO:0000313" key="3">
    <source>
        <dbReference type="Proteomes" id="UP000239388"/>
    </source>
</evidence>
<dbReference type="RefSeq" id="WP_105354392.1">
    <property type="nucleotide sequence ID" value="NZ_PUIB01000012.1"/>
</dbReference>
<protein>
    <submittedName>
        <fullName evidence="2">Uncharacterized protein</fullName>
    </submittedName>
</protein>
<proteinExistence type="predicted"/>
<keyword evidence="1" id="KW-1133">Transmembrane helix</keyword>
<organism evidence="2 3">
    <name type="scientific">Blastopirellula marina</name>
    <dbReference type="NCBI Taxonomy" id="124"/>
    <lineage>
        <taxon>Bacteria</taxon>
        <taxon>Pseudomonadati</taxon>
        <taxon>Planctomycetota</taxon>
        <taxon>Planctomycetia</taxon>
        <taxon>Pirellulales</taxon>
        <taxon>Pirellulaceae</taxon>
        <taxon>Blastopirellula</taxon>
    </lineage>
</organism>
<comment type="caution">
    <text evidence="2">The sequence shown here is derived from an EMBL/GenBank/DDBJ whole genome shotgun (WGS) entry which is preliminary data.</text>
</comment>
<feature type="transmembrane region" description="Helical" evidence="1">
    <location>
        <begin position="93"/>
        <end position="117"/>
    </location>
</feature>
<dbReference type="AlphaFoldDB" id="A0A2S8FXT3"/>
<feature type="transmembrane region" description="Helical" evidence="1">
    <location>
        <begin position="129"/>
        <end position="149"/>
    </location>
</feature>
<evidence type="ECO:0000256" key="1">
    <source>
        <dbReference type="SAM" id="Phobius"/>
    </source>
</evidence>
<accession>A0A2S8FXT3</accession>
<gene>
    <name evidence="2" type="ORF">C5Y98_11710</name>
</gene>
<dbReference type="Proteomes" id="UP000239388">
    <property type="component" value="Unassembled WGS sequence"/>
</dbReference>